<accession>A0A6J5DH62</accession>
<protein>
    <submittedName>
        <fullName evidence="1">Uncharacterized protein</fullName>
    </submittedName>
</protein>
<dbReference type="Proteomes" id="UP000494329">
    <property type="component" value="Unassembled WGS sequence"/>
</dbReference>
<keyword evidence="2" id="KW-1185">Reference proteome</keyword>
<evidence type="ECO:0000313" key="1">
    <source>
        <dbReference type="EMBL" id="CAB3752797.1"/>
    </source>
</evidence>
<dbReference type="RefSeq" id="WP_175110330.1">
    <property type="nucleotide sequence ID" value="NZ_CADIKF010000009.1"/>
</dbReference>
<dbReference type="AlphaFoldDB" id="A0A6J5DH62"/>
<proteinExistence type="predicted"/>
<sequence>MSKLYLEDIVDVNTPYPYVFVYMLEENEIFSPGQFAPFMDLAVQRDRSLRMTVFESANPVSLTLEQWNEIARVAREYRQETLENDD</sequence>
<name>A0A6J5DH62_9BURK</name>
<evidence type="ECO:0000313" key="2">
    <source>
        <dbReference type="Proteomes" id="UP000494329"/>
    </source>
</evidence>
<reference evidence="1 2" key="1">
    <citation type="submission" date="2020-04" db="EMBL/GenBank/DDBJ databases">
        <authorList>
            <person name="De Canck E."/>
        </authorList>
    </citation>
    <scope>NUCLEOTIDE SEQUENCE [LARGE SCALE GENOMIC DNA]</scope>
    <source>
        <strain evidence="1 2">LMG 29739</strain>
    </source>
</reference>
<organism evidence="1 2">
    <name type="scientific">Paraburkholderia solisilvae</name>
    <dbReference type="NCBI Taxonomy" id="624376"/>
    <lineage>
        <taxon>Bacteria</taxon>
        <taxon>Pseudomonadati</taxon>
        <taxon>Pseudomonadota</taxon>
        <taxon>Betaproteobacteria</taxon>
        <taxon>Burkholderiales</taxon>
        <taxon>Burkholderiaceae</taxon>
        <taxon>Paraburkholderia</taxon>
    </lineage>
</organism>
<gene>
    <name evidence="1" type="ORF">LMG29739_01588</name>
</gene>
<dbReference type="EMBL" id="CADIKF010000009">
    <property type="protein sequence ID" value="CAB3752797.1"/>
    <property type="molecule type" value="Genomic_DNA"/>
</dbReference>